<feature type="signal peptide" evidence="2">
    <location>
        <begin position="1"/>
        <end position="25"/>
    </location>
</feature>
<dbReference type="Proteomes" id="UP000320184">
    <property type="component" value="Unassembled WGS sequence"/>
</dbReference>
<evidence type="ECO:0000256" key="1">
    <source>
        <dbReference type="SAM" id="MobiDB-lite"/>
    </source>
</evidence>
<organism evidence="4 5">
    <name type="scientific">Eiseniibacteriota bacterium</name>
    <dbReference type="NCBI Taxonomy" id="2212470"/>
    <lineage>
        <taxon>Bacteria</taxon>
        <taxon>Candidatus Eiseniibacteriota</taxon>
    </lineage>
</organism>
<dbReference type="InterPro" id="IPR000421">
    <property type="entry name" value="FA58C"/>
</dbReference>
<dbReference type="Gene3D" id="2.60.120.260">
    <property type="entry name" value="Galactose-binding domain-like"/>
    <property type="match status" value="2"/>
</dbReference>
<feature type="region of interest" description="Disordered" evidence="1">
    <location>
        <begin position="211"/>
        <end position="234"/>
    </location>
</feature>
<dbReference type="InterPro" id="IPR012341">
    <property type="entry name" value="6hp_glycosidase-like_sf"/>
</dbReference>
<dbReference type="Pfam" id="PF00754">
    <property type="entry name" value="F5_F8_type_C"/>
    <property type="match status" value="1"/>
</dbReference>
<evidence type="ECO:0000313" key="5">
    <source>
        <dbReference type="Proteomes" id="UP000320184"/>
    </source>
</evidence>
<dbReference type="InterPro" id="IPR008928">
    <property type="entry name" value="6-hairpin_glycosidase_sf"/>
</dbReference>
<dbReference type="SUPFAM" id="SSF49785">
    <property type="entry name" value="Galactose-binding domain-like"/>
    <property type="match status" value="2"/>
</dbReference>
<comment type="caution">
    <text evidence="4">The sequence shown here is derived from an EMBL/GenBank/DDBJ whole genome shotgun (WGS) entry which is preliminary data.</text>
</comment>
<dbReference type="EMBL" id="VBOT01000009">
    <property type="protein sequence ID" value="TMQ53790.1"/>
    <property type="molecule type" value="Genomic_DNA"/>
</dbReference>
<dbReference type="SUPFAM" id="SSF48208">
    <property type="entry name" value="Six-hairpin glycosidases"/>
    <property type="match status" value="1"/>
</dbReference>
<dbReference type="InterPro" id="IPR008979">
    <property type="entry name" value="Galactose-bd-like_sf"/>
</dbReference>
<evidence type="ECO:0000313" key="4">
    <source>
        <dbReference type="EMBL" id="TMQ53790.1"/>
    </source>
</evidence>
<dbReference type="GO" id="GO:0005975">
    <property type="term" value="P:carbohydrate metabolic process"/>
    <property type="evidence" value="ECO:0007669"/>
    <property type="project" value="InterPro"/>
</dbReference>
<dbReference type="Gene3D" id="1.50.10.10">
    <property type="match status" value="1"/>
</dbReference>
<sequence length="1063" mass="116319">MKRWARAAVAVALAAAGAGPAGKVAAGLPRTVAAGAPPLAAAAAAPAPSVIDDFEAIGAWSAHPADGVEMRLSTDSGAHGRALRIDFRFVRGGGYAIARREVSLDLPERYAFSFRVRGDCSPQDLEFKLVDSTGENVWWCNRRGFEYPREWRTLVTKRRQIQFAWGPAGGGDVHHVAAIEIAITAGTGGQGTVWLDDLELRELPPPRDVAPVAGASSARPGHGPSLAIDADSRSTWRSRAGERHPWLTVDFGSDRELGGLVIDWVHRPERYAVETSSDGSEWQTIREVAGEKRRDHLYLPETDTRFIRVRAIELGGGQGCAIASLKVMPLEWAASLETFSQAVARDAPRGDYPRGIAGEQPYWTVVGRDSDREEGLVGEDGQIEAGKRGFSVEPFLYSSGKLWTWADARISRWLAGGHYPIPSVRWEVDSLELTVTVAAAGGARDSSRLHAEYQVHNLASRARAASLYLAIRPFQVNPPAQFLNTPGGVSPIHEIRRDGARVRVNGDRGVIALEAPSAFGAVTFDQGNIVEELRRGRLPRRDRVNDSFGFASGALAYALRIPAGGGRTVAILTSLGPGSLDGPIRTERPEGAGDWTGIDRVAIELPPAASAVTQTLYAQLGFILVNRDGPAIQPGSRAYERSWIRDGSLTSSALLRMGHAAEVREFIEWFAAHQYENGKVPCCVDRRGADPVPEHDSHGEFIYLVAEDLRQTGDRELAARLRPHVLAAASYLDSLRQQRRTAEYRAPERREFFGLLPPSISHEGYSAKPMHSYWDDLFALRGFEDAAYLARILGHREAAERLGRIRAEFGRDLHASILAAMARHHVDYVPGCADLGDFDATSTTIALSPVQAGDVVPPDALRRTFEKYWTFFRDRRDGKAPWDAFTPYEIRNIGAFVRLGWRERANELLDFFLSYRRPPGWPQWPEVVWHDERAPHFLGDLPHTWVGSDYVRSVLDMLAYERESDASLVLGAGVPSAWLSEAPGVAVRGLRTRFGELDFAMRDLVGRIEVRIERVGTPRGGIVVAAPGVGPGWKATVNGVRVPVSAGGEVVVRSVPATVVLTP</sequence>
<accession>A0A538SQZ2</accession>
<protein>
    <recommendedName>
        <fullName evidence="3">F5/8 type C domain-containing protein</fullName>
    </recommendedName>
</protein>
<evidence type="ECO:0000259" key="3">
    <source>
        <dbReference type="PROSITE" id="PS50022"/>
    </source>
</evidence>
<dbReference type="AlphaFoldDB" id="A0A538SQZ2"/>
<name>A0A538SQZ2_UNCEI</name>
<reference evidence="4 5" key="1">
    <citation type="journal article" date="2019" name="Nat. Microbiol.">
        <title>Mediterranean grassland soil C-N compound turnover is dependent on rainfall and depth, and is mediated by genomically divergent microorganisms.</title>
        <authorList>
            <person name="Diamond S."/>
            <person name="Andeer P.F."/>
            <person name="Li Z."/>
            <person name="Crits-Christoph A."/>
            <person name="Burstein D."/>
            <person name="Anantharaman K."/>
            <person name="Lane K.R."/>
            <person name="Thomas B.C."/>
            <person name="Pan C."/>
            <person name="Northen T.R."/>
            <person name="Banfield J.F."/>
        </authorList>
    </citation>
    <scope>NUCLEOTIDE SEQUENCE [LARGE SCALE GENOMIC DNA]</scope>
    <source>
        <strain evidence="4">WS_3</strain>
    </source>
</reference>
<evidence type="ECO:0000256" key="2">
    <source>
        <dbReference type="SAM" id="SignalP"/>
    </source>
</evidence>
<feature type="domain" description="F5/8 type C" evidence="3">
    <location>
        <begin position="193"/>
        <end position="330"/>
    </location>
</feature>
<gene>
    <name evidence="4" type="ORF">E6K73_00800</name>
</gene>
<feature type="chain" id="PRO_5021961821" description="F5/8 type C domain-containing protein" evidence="2">
    <location>
        <begin position="26"/>
        <end position="1063"/>
    </location>
</feature>
<proteinExistence type="predicted"/>
<keyword evidence="2" id="KW-0732">Signal</keyword>
<dbReference type="PROSITE" id="PS50022">
    <property type="entry name" value="FA58C_3"/>
    <property type="match status" value="1"/>
</dbReference>